<evidence type="ECO:0000256" key="2">
    <source>
        <dbReference type="ARBA" id="ARBA00008000"/>
    </source>
</evidence>
<accession>A0AAU7ZZZ5</accession>
<dbReference type="EMBL" id="CP099959">
    <property type="protein sequence ID" value="XCC56966.1"/>
    <property type="molecule type" value="Genomic_DNA"/>
</dbReference>
<dbReference type="Gene3D" id="3.30.43.10">
    <property type="entry name" value="Uridine Diphospho-n-acetylenolpyruvylglucosamine Reductase, domain 2"/>
    <property type="match status" value="1"/>
</dbReference>
<comment type="cofactor">
    <cofactor evidence="1">
        <name>FAD</name>
        <dbReference type="ChEBI" id="CHEBI:57692"/>
    </cofactor>
</comment>
<name>A0AAU7ZZZ5_9BURK</name>
<dbReference type="InterPro" id="IPR006094">
    <property type="entry name" value="Oxid_FAD_bind_N"/>
</dbReference>
<dbReference type="InterPro" id="IPR036318">
    <property type="entry name" value="FAD-bd_PCMH-like_sf"/>
</dbReference>
<dbReference type="InterPro" id="IPR016167">
    <property type="entry name" value="FAD-bd_PCMH_sub1"/>
</dbReference>
<dbReference type="FunFam" id="1.10.45.10:FF:000001">
    <property type="entry name" value="D-lactate dehydrogenase mitochondrial"/>
    <property type="match status" value="1"/>
</dbReference>
<comment type="similarity">
    <text evidence="2">Belongs to the FAD-binding oxidoreductase/transferase type 4 family.</text>
</comment>
<dbReference type="SUPFAM" id="SSF55103">
    <property type="entry name" value="FAD-linked oxidases, C-terminal domain"/>
    <property type="match status" value="1"/>
</dbReference>
<dbReference type="Pfam" id="PF02913">
    <property type="entry name" value="FAD-oxidase_C"/>
    <property type="match status" value="1"/>
</dbReference>
<keyword evidence="3" id="KW-0285">Flavoprotein</keyword>
<dbReference type="Gene3D" id="3.30.70.2190">
    <property type="match status" value="1"/>
</dbReference>
<dbReference type="InterPro" id="IPR016164">
    <property type="entry name" value="FAD-linked_Oxase-like_C"/>
</dbReference>
<dbReference type="Pfam" id="PF01565">
    <property type="entry name" value="FAD_binding_4"/>
    <property type="match status" value="1"/>
</dbReference>
<dbReference type="InterPro" id="IPR016169">
    <property type="entry name" value="FAD-bd_PCMH_sub2"/>
</dbReference>
<reference evidence="6" key="1">
    <citation type="submission" date="2022-06" db="EMBL/GenBank/DDBJ databases">
        <title>New Polynucleobacter species.</title>
        <authorList>
            <person name="Hahn M.W."/>
        </authorList>
    </citation>
    <scope>NUCLEOTIDE SEQUENCE</scope>
    <source>
        <strain evidence="6">UK-FUSCHL-C3</strain>
    </source>
</reference>
<gene>
    <name evidence="6" type="ORF">NKE59_05550</name>
</gene>
<organism evidence="6">
    <name type="scientific">Polynucleobacter sp. UK-FUSCHL-C3</name>
    <dbReference type="NCBI Taxonomy" id="2955208"/>
    <lineage>
        <taxon>Bacteria</taxon>
        <taxon>Pseudomonadati</taxon>
        <taxon>Pseudomonadota</taxon>
        <taxon>Betaproteobacteria</taxon>
        <taxon>Burkholderiales</taxon>
        <taxon>Burkholderiaceae</taxon>
        <taxon>Polynucleobacter</taxon>
    </lineage>
</organism>
<dbReference type="PROSITE" id="PS51387">
    <property type="entry name" value="FAD_PCMH"/>
    <property type="match status" value="1"/>
</dbReference>
<dbReference type="AlphaFoldDB" id="A0AAU7ZZZ5"/>
<dbReference type="PANTHER" id="PTHR43716">
    <property type="entry name" value="D-2-HYDROXYGLUTARATE DEHYDROGENASE, MITOCHONDRIAL"/>
    <property type="match status" value="1"/>
</dbReference>
<keyword evidence="4" id="KW-0274">FAD</keyword>
<dbReference type="GO" id="GO:0003824">
    <property type="term" value="F:catalytic activity"/>
    <property type="evidence" value="ECO:0007669"/>
    <property type="project" value="InterPro"/>
</dbReference>
<dbReference type="InterPro" id="IPR016171">
    <property type="entry name" value="Vanillyl_alc_oxidase_C-sub2"/>
</dbReference>
<proteinExistence type="inferred from homology"/>
<dbReference type="Gene3D" id="1.10.45.10">
    <property type="entry name" value="Vanillyl-alcohol Oxidase, Chain A, domain 4"/>
    <property type="match status" value="1"/>
</dbReference>
<dbReference type="InterPro" id="IPR004113">
    <property type="entry name" value="FAD-bd_oxidored_4_C"/>
</dbReference>
<sequence>MSPSAFISHCQKLLGQAYVLLDDQDKAPYLSDWRNRYQGKALAILLPNTTTQVAEIVKACNQAKISIVPQGGNTSMCGAATPNDSGQQVVMNLKRMQTIRGIDASNQTIVVEAGCILQTVQEAAKAQGFLFPLSLGAQGSCQIGGNLATNAGGTNVLRYGNARELCLGLEVVTAQGEIMQGLRSLRKDNTGFDLRDLYIGSEGCLGIITAAVFKLYPLPTAQWTALVAVPDIPSTIQLLNLFQKRTAALLTGFEMMSKDSLDLTAKHFPQMKNPLSNDPAYTVLVELSDHESEEHARNLMESVLESAFESGLATDAVIASNLSQAQSFWTMREHITMAQAQEGANLKHDISLPISSLHAFIEETDGILRQHFSGVRLINFGHLGDGNLHYNVAPPVGTNPKEFNSSHEQVIHDVVYTQVEKHHGSISAEHGIGQLKLPDLEAHRGSVALQLMRSLKHALDPNNILNPGKVISE</sequence>
<dbReference type="GO" id="GO:0022904">
    <property type="term" value="P:respiratory electron transport chain"/>
    <property type="evidence" value="ECO:0007669"/>
    <property type="project" value="TreeGrafter"/>
</dbReference>
<dbReference type="Gene3D" id="3.30.70.2740">
    <property type="match status" value="1"/>
</dbReference>
<protein>
    <submittedName>
        <fullName evidence="6">FAD-binding oxidoreductase</fullName>
    </submittedName>
</protein>
<feature type="domain" description="FAD-binding PCMH-type" evidence="5">
    <location>
        <begin position="37"/>
        <end position="218"/>
    </location>
</feature>
<dbReference type="GO" id="GO:0071949">
    <property type="term" value="F:FAD binding"/>
    <property type="evidence" value="ECO:0007669"/>
    <property type="project" value="InterPro"/>
</dbReference>
<evidence type="ECO:0000259" key="5">
    <source>
        <dbReference type="PROSITE" id="PS51387"/>
    </source>
</evidence>
<evidence type="ECO:0000313" key="6">
    <source>
        <dbReference type="EMBL" id="XCC56966.1"/>
    </source>
</evidence>
<evidence type="ECO:0000256" key="1">
    <source>
        <dbReference type="ARBA" id="ARBA00001974"/>
    </source>
</evidence>
<evidence type="ECO:0000256" key="3">
    <source>
        <dbReference type="ARBA" id="ARBA00022630"/>
    </source>
</evidence>
<dbReference type="RefSeq" id="WP_353437968.1">
    <property type="nucleotide sequence ID" value="NZ_CP099959.1"/>
</dbReference>
<dbReference type="Gene3D" id="3.30.465.10">
    <property type="match status" value="1"/>
</dbReference>
<evidence type="ECO:0000256" key="4">
    <source>
        <dbReference type="ARBA" id="ARBA00022827"/>
    </source>
</evidence>
<dbReference type="PANTHER" id="PTHR43716:SF2">
    <property type="entry name" value="BLL6224 PROTEIN"/>
    <property type="match status" value="1"/>
</dbReference>
<dbReference type="SUPFAM" id="SSF56176">
    <property type="entry name" value="FAD-binding/transporter-associated domain-like"/>
    <property type="match status" value="1"/>
</dbReference>
<dbReference type="InterPro" id="IPR016166">
    <property type="entry name" value="FAD-bd_PCMH"/>
</dbReference>
<dbReference type="InterPro" id="IPR051264">
    <property type="entry name" value="FAD-oxidored/transferase_4"/>
</dbReference>